<keyword evidence="3 8" id="KW-0812">Transmembrane</keyword>
<organism evidence="9 10">
    <name type="scientific">Atlanticothrix silvestris CENA357</name>
    <dbReference type="NCBI Taxonomy" id="1725252"/>
    <lineage>
        <taxon>Bacteria</taxon>
        <taxon>Bacillati</taxon>
        <taxon>Cyanobacteriota</taxon>
        <taxon>Cyanophyceae</taxon>
        <taxon>Nostocales</taxon>
        <taxon>Nodulariaceae</taxon>
        <taxon>Atlanticothrix</taxon>
        <taxon>Atlanticothrix silvestris</taxon>
    </lineage>
</organism>
<feature type="transmembrane region" description="Helical" evidence="8">
    <location>
        <begin position="323"/>
        <end position="343"/>
    </location>
</feature>
<protein>
    <recommendedName>
        <fullName evidence="8">Proton extrusion protein PxcA</fullName>
    </recommendedName>
</protein>
<dbReference type="PANTHER" id="PTHR33650:SF2">
    <property type="entry name" value="CHLOROPLAST ENVELOPE MEMBRANE PROTEIN"/>
    <property type="match status" value="1"/>
</dbReference>
<reference evidence="9 10" key="1">
    <citation type="journal article" date="2021" name="Int. J. Syst. Evol. Microbiol.">
        <title>Amazonocrinis nigriterrae gen. nov., sp. nov., Atlanticothrix silvestris gen. nov., sp. nov. and Dendronalium phyllosphericum gen. nov., sp. nov., nostocacean cyanobacteria from Brazilian environments.</title>
        <authorList>
            <person name="Alvarenga D.O."/>
            <person name="Andreote A.P.D."/>
            <person name="Branco L.H.Z."/>
            <person name="Delbaje E."/>
            <person name="Cruz R.B."/>
            <person name="Varani A.M."/>
            <person name="Fiore M.F."/>
        </authorList>
    </citation>
    <scope>NUCLEOTIDE SEQUENCE [LARGE SCALE GENOMIC DNA]</scope>
    <source>
        <strain evidence="9 10">CENA357</strain>
    </source>
</reference>
<dbReference type="NCBIfam" id="NF002703">
    <property type="entry name" value="PRK02507.1-1"/>
    <property type="match status" value="1"/>
</dbReference>
<feature type="transmembrane region" description="Helical" evidence="8">
    <location>
        <begin position="182"/>
        <end position="200"/>
    </location>
</feature>
<keyword evidence="10" id="KW-1185">Reference proteome</keyword>
<dbReference type="PANTHER" id="PTHR33650">
    <property type="entry name" value="CHLOROPLAST ENVELOPE MEMBRANE PROTEIN-RELATED"/>
    <property type="match status" value="1"/>
</dbReference>
<keyword evidence="4 8" id="KW-0375">Hydrogen ion transport</keyword>
<keyword evidence="8" id="KW-1003">Cell membrane</keyword>
<keyword evidence="7 8" id="KW-0472">Membrane</keyword>
<keyword evidence="6 8" id="KW-0406">Ion transport</keyword>
<gene>
    <name evidence="8 9" type="primary">pxcA</name>
    <name evidence="9" type="ORF">I8751_06955</name>
</gene>
<evidence type="ECO:0000313" key="10">
    <source>
        <dbReference type="Proteomes" id="UP000599391"/>
    </source>
</evidence>
<dbReference type="HAMAP" id="MF_01308">
    <property type="entry name" value="CemA_PxcA"/>
    <property type="match status" value="1"/>
</dbReference>
<evidence type="ECO:0000256" key="8">
    <source>
        <dbReference type="HAMAP-Rule" id="MF_01308"/>
    </source>
</evidence>
<comment type="similarity">
    <text evidence="8">Belongs to the CemA family.</text>
</comment>
<feature type="transmembrane region" description="Helical" evidence="8">
    <location>
        <begin position="363"/>
        <end position="384"/>
    </location>
</feature>
<name>A0A8J7L4K3_9CYAN</name>
<dbReference type="Pfam" id="PF03040">
    <property type="entry name" value="CemA"/>
    <property type="match status" value="1"/>
</dbReference>
<dbReference type="Proteomes" id="UP000599391">
    <property type="component" value="Unassembled WGS sequence"/>
</dbReference>
<evidence type="ECO:0000256" key="7">
    <source>
        <dbReference type="ARBA" id="ARBA00023136"/>
    </source>
</evidence>
<evidence type="ECO:0000313" key="9">
    <source>
        <dbReference type="EMBL" id="MBH8552112.1"/>
    </source>
</evidence>
<keyword evidence="8" id="KW-0997">Cell inner membrane</keyword>
<keyword evidence="2 8" id="KW-0813">Transport</keyword>
<dbReference type="GO" id="GO:0015078">
    <property type="term" value="F:proton transmembrane transporter activity"/>
    <property type="evidence" value="ECO:0007669"/>
    <property type="project" value="UniProtKB-UniRule"/>
</dbReference>
<proteinExistence type="inferred from homology"/>
<accession>A0A8J7L4K3</accession>
<comment type="subcellular location">
    <subcellularLocation>
        <location evidence="8">Cell inner membrane</location>
        <topology evidence="8">Multi-pass membrane protein</topology>
    </subcellularLocation>
    <subcellularLocation>
        <location evidence="1">Membrane</location>
        <topology evidence="1">Multi-pass membrane protein</topology>
    </subcellularLocation>
</comment>
<keyword evidence="5 8" id="KW-1133">Transmembrane helix</keyword>
<evidence type="ECO:0000256" key="2">
    <source>
        <dbReference type="ARBA" id="ARBA00022448"/>
    </source>
</evidence>
<evidence type="ECO:0000256" key="4">
    <source>
        <dbReference type="ARBA" id="ARBA00022781"/>
    </source>
</evidence>
<evidence type="ECO:0000256" key="5">
    <source>
        <dbReference type="ARBA" id="ARBA00022989"/>
    </source>
</evidence>
<dbReference type="AlphaFoldDB" id="A0A8J7L4K3"/>
<evidence type="ECO:0000256" key="6">
    <source>
        <dbReference type="ARBA" id="ARBA00023065"/>
    </source>
</evidence>
<dbReference type="EMBL" id="JAECZB010000010">
    <property type="protein sequence ID" value="MBH8552112.1"/>
    <property type="molecule type" value="Genomic_DNA"/>
</dbReference>
<dbReference type="GO" id="GO:0005886">
    <property type="term" value="C:plasma membrane"/>
    <property type="evidence" value="ECO:0007669"/>
    <property type="project" value="UniProtKB-SubCell"/>
</dbReference>
<evidence type="ECO:0000256" key="3">
    <source>
        <dbReference type="ARBA" id="ARBA00022692"/>
    </source>
</evidence>
<feature type="transmembrane region" description="Helical" evidence="8">
    <location>
        <begin position="281"/>
        <end position="302"/>
    </location>
</feature>
<dbReference type="InterPro" id="IPR004282">
    <property type="entry name" value="CemA"/>
</dbReference>
<sequence length="404" mass="46440">MNQWFLKTPERALLKAYNAAQTIKTIEIEHFGKKKISAESANYTENVMSYWQGYLDKNLTIIKVRLAEFRLSRSVLNISHPALLEKLKFIDEVIEKYSLRYDSVNNRTLLPVAKTLKINHSDVNKLTNSSNLINKSQTISQKTGVLPRSLGRTINKIKADFTPEAEEEFIKNYRISRNRTTIALKFLITLMIVPLLIHQLSKRILIIPIVEGIRSDNISPIFLNPEMEDKALDELNMFQEKLRLESLFYQYPTISSEAKEESIKNKAIEIAETFRHKSNEAVSNIFADLLSLIAFGIVIANSKREILIVKSFMDNVVYGLSDSAKAFLIILFTDVFVGFHSPHGWEVILERLAQHLGLEANRSVIFMFIATFPVILDTIFKYWIFRYLSRLSPSALATLKEMDE</sequence>
<comment type="function">
    <text evidence="8">Required for H(+) efflux immediately after light irradiation to form a rapid H(+) concentration gradient across the thylakoid membranes. Together with PxcL, contributes to transient H(+) uptake following dark to light transition.</text>
</comment>
<dbReference type="RefSeq" id="WP_214438424.1">
    <property type="nucleotide sequence ID" value="NZ_JAECZB010000010.1"/>
</dbReference>
<comment type="caution">
    <text evidence="9">The sequence shown here is derived from an EMBL/GenBank/DDBJ whole genome shotgun (WGS) entry which is preliminary data.</text>
</comment>
<evidence type="ECO:0000256" key="1">
    <source>
        <dbReference type="ARBA" id="ARBA00004141"/>
    </source>
</evidence>